<dbReference type="EMBL" id="JACHIO010000005">
    <property type="protein sequence ID" value="MBB5063014.1"/>
    <property type="molecule type" value="Genomic_DNA"/>
</dbReference>
<dbReference type="Proteomes" id="UP000584867">
    <property type="component" value="Unassembled WGS sequence"/>
</dbReference>
<evidence type="ECO:0000313" key="3">
    <source>
        <dbReference type="Proteomes" id="UP000584867"/>
    </source>
</evidence>
<dbReference type="RefSeq" id="WP_184253876.1">
    <property type="nucleotide sequence ID" value="NZ_JACHIO010000005.1"/>
</dbReference>
<proteinExistence type="predicted"/>
<gene>
    <name evidence="2" type="ORF">HDF15_001354</name>
</gene>
<dbReference type="InterPro" id="IPR024467">
    <property type="entry name" value="Xre/MbcA/ParS-like_toxin-bd"/>
</dbReference>
<name>A0A7W7ZNV8_9BACT</name>
<reference evidence="2 3" key="1">
    <citation type="submission" date="2020-08" db="EMBL/GenBank/DDBJ databases">
        <title>Genomic Encyclopedia of Type Strains, Phase IV (KMG-V): Genome sequencing to study the core and pangenomes of soil and plant-associated prokaryotes.</title>
        <authorList>
            <person name="Whitman W."/>
        </authorList>
    </citation>
    <scope>NUCLEOTIDE SEQUENCE [LARGE SCALE GENOMIC DNA]</scope>
    <source>
        <strain evidence="2 3">X5P3</strain>
    </source>
</reference>
<dbReference type="Pfam" id="PF09722">
    <property type="entry name" value="Xre_MbcA_ParS_C"/>
    <property type="match status" value="1"/>
</dbReference>
<evidence type="ECO:0000259" key="1">
    <source>
        <dbReference type="Pfam" id="PF09722"/>
    </source>
</evidence>
<sequence length="124" mass="13616">MAAAHVFQVTEPVLFNPQTGRLDAARIAREMNVPVGTIAEAIGRKAPGVRKHPDASSLQGGLRRLYRIWVALVDLYAGDKGNARIFLNAPNRHLENHAPIEFIQNGDLAPLELFVDAMNVRQPA</sequence>
<comment type="caution">
    <text evidence="2">The sequence shown here is derived from an EMBL/GenBank/DDBJ whole genome shotgun (WGS) entry which is preliminary data.</text>
</comment>
<dbReference type="AlphaFoldDB" id="A0A7W7ZNV8"/>
<protein>
    <recommendedName>
        <fullName evidence="1">Antitoxin Xre/MbcA/ParS-like toxin-binding domain-containing protein</fullName>
    </recommendedName>
</protein>
<accession>A0A7W7ZNV8</accession>
<organism evidence="2 3">
    <name type="scientific">Granulicella mallensis</name>
    <dbReference type="NCBI Taxonomy" id="940614"/>
    <lineage>
        <taxon>Bacteria</taxon>
        <taxon>Pseudomonadati</taxon>
        <taxon>Acidobacteriota</taxon>
        <taxon>Terriglobia</taxon>
        <taxon>Terriglobales</taxon>
        <taxon>Acidobacteriaceae</taxon>
        <taxon>Granulicella</taxon>
    </lineage>
</organism>
<feature type="domain" description="Antitoxin Xre/MbcA/ParS-like toxin-binding" evidence="1">
    <location>
        <begin position="72"/>
        <end position="105"/>
    </location>
</feature>
<evidence type="ECO:0000313" key="2">
    <source>
        <dbReference type="EMBL" id="MBB5063014.1"/>
    </source>
</evidence>